<dbReference type="InterPro" id="IPR022037">
    <property type="entry name" value="DUF3606"/>
</dbReference>
<proteinExistence type="predicted"/>
<evidence type="ECO:0000313" key="1">
    <source>
        <dbReference type="EMBL" id="KAA9014730.1"/>
    </source>
</evidence>
<dbReference type="Pfam" id="PF12244">
    <property type="entry name" value="DUF3606"/>
    <property type="match status" value="1"/>
</dbReference>
<organism evidence="2 3">
    <name type="scientific">Sphingobium limneticum</name>
    <dbReference type="NCBI Taxonomy" id="1007511"/>
    <lineage>
        <taxon>Bacteria</taxon>
        <taxon>Pseudomonadati</taxon>
        <taxon>Pseudomonadota</taxon>
        <taxon>Alphaproteobacteria</taxon>
        <taxon>Sphingomonadales</taxon>
        <taxon>Sphingomonadaceae</taxon>
        <taxon>Sphingobium</taxon>
    </lineage>
</organism>
<sequence>MGDAPQDVGRVVLNDPQAIRYWTTRFDLSVEELTEAVDAVGDDVAAVAAYLNHPA</sequence>
<evidence type="ECO:0000313" key="4">
    <source>
        <dbReference type="Proteomes" id="UP000326364"/>
    </source>
</evidence>
<name>A0A5J5HYY7_9SPHN</name>
<dbReference type="RefSeq" id="WP_150426441.1">
    <property type="nucleotide sequence ID" value="NZ_VYQA01000012.1"/>
</dbReference>
<gene>
    <name evidence="2" type="ORF">F4U95_15955</name>
    <name evidence="1" type="ORF">F4U96_15830</name>
</gene>
<reference evidence="3 4" key="1">
    <citation type="submission" date="2019-09" db="EMBL/GenBank/DDBJ databases">
        <authorList>
            <person name="Feng G."/>
        </authorList>
    </citation>
    <scope>NUCLEOTIDE SEQUENCE [LARGE SCALE GENOMIC DNA]</scope>
    <source>
        <strain evidence="2 3">KACC 19283</strain>
        <strain evidence="1 4">KACC 19284</strain>
    </source>
</reference>
<dbReference type="AlphaFoldDB" id="A0A5J5HYY7"/>
<dbReference type="Proteomes" id="UP000326364">
    <property type="component" value="Unassembled WGS sequence"/>
</dbReference>
<dbReference type="EMBL" id="VYQA01000012">
    <property type="protein sequence ID" value="KAA9027743.1"/>
    <property type="molecule type" value="Genomic_DNA"/>
</dbReference>
<accession>A0A5J5HYY7</accession>
<evidence type="ECO:0000313" key="3">
    <source>
        <dbReference type="Proteomes" id="UP000325933"/>
    </source>
</evidence>
<evidence type="ECO:0000313" key="2">
    <source>
        <dbReference type="EMBL" id="KAA9027743.1"/>
    </source>
</evidence>
<dbReference type="EMBL" id="VYQB01000012">
    <property type="protein sequence ID" value="KAA9014730.1"/>
    <property type="molecule type" value="Genomic_DNA"/>
</dbReference>
<protein>
    <submittedName>
        <fullName evidence="2">DUF3606 domain-containing protein</fullName>
    </submittedName>
</protein>
<keyword evidence="4" id="KW-1185">Reference proteome</keyword>
<dbReference type="Proteomes" id="UP000325933">
    <property type="component" value="Unassembled WGS sequence"/>
</dbReference>
<comment type="caution">
    <text evidence="2">The sequence shown here is derived from an EMBL/GenBank/DDBJ whole genome shotgun (WGS) entry which is preliminary data.</text>
</comment>